<dbReference type="AlphaFoldDB" id="X1DH45"/>
<dbReference type="EMBL" id="BART01037441">
    <property type="protein sequence ID" value="GAH07615.1"/>
    <property type="molecule type" value="Genomic_DNA"/>
</dbReference>
<feature type="non-terminal residue" evidence="1">
    <location>
        <position position="153"/>
    </location>
</feature>
<evidence type="ECO:0000313" key="1">
    <source>
        <dbReference type="EMBL" id="GAH07615.1"/>
    </source>
</evidence>
<organism evidence="1">
    <name type="scientific">marine sediment metagenome</name>
    <dbReference type="NCBI Taxonomy" id="412755"/>
    <lineage>
        <taxon>unclassified sequences</taxon>
        <taxon>metagenomes</taxon>
        <taxon>ecological metagenomes</taxon>
    </lineage>
</organism>
<gene>
    <name evidence="1" type="ORF">S01H4_62643</name>
</gene>
<reference evidence="1" key="1">
    <citation type="journal article" date="2014" name="Front. Microbiol.">
        <title>High frequency of phylogenetically diverse reductive dehalogenase-homologous genes in deep subseafloor sedimentary metagenomes.</title>
        <authorList>
            <person name="Kawai M."/>
            <person name="Futagami T."/>
            <person name="Toyoda A."/>
            <person name="Takaki Y."/>
            <person name="Nishi S."/>
            <person name="Hori S."/>
            <person name="Arai W."/>
            <person name="Tsubouchi T."/>
            <person name="Morono Y."/>
            <person name="Uchiyama I."/>
            <person name="Ito T."/>
            <person name="Fujiyama A."/>
            <person name="Inagaki F."/>
            <person name="Takami H."/>
        </authorList>
    </citation>
    <scope>NUCLEOTIDE SEQUENCE</scope>
    <source>
        <strain evidence="1">Expedition CK06-06</strain>
    </source>
</reference>
<proteinExistence type="predicted"/>
<name>X1DH45_9ZZZZ</name>
<protein>
    <submittedName>
        <fullName evidence="1">Uncharacterized protein</fullName>
    </submittedName>
</protein>
<accession>X1DH45</accession>
<comment type="caution">
    <text evidence="1">The sequence shown here is derived from an EMBL/GenBank/DDBJ whole genome shotgun (WGS) entry which is preliminary data.</text>
</comment>
<sequence length="153" mass="17229">TKITEMEVYSRMQTEPSLVDNVSLSFSDYGDTWVSSSFEEITSEQITSFLGGAPRYITVEFESATEFSLNEIEFLVGDQVKLDDCQDVILLDHAKSNAVNEATPIVLQNVYNKPFDLYVDLPKETTETDNLIFWSKLGSNEEINDPEIGPPCK</sequence>
<feature type="non-terminal residue" evidence="1">
    <location>
        <position position="1"/>
    </location>
</feature>